<name>A0A9P6B5E9_9AGAM</name>
<keyword evidence="2" id="KW-0812">Transmembrane</keyword>
<accession>A0A9P6B5E9</accession>
<comment type="caution">
    <text evidence="3">The sequence shown here is derived from an EMBL/GenBank/DDBJ whole genome shotgun (WGS) entry which is preliminary data.</text>
</comment>
<sequence length="88" mass="9896">MSCREEPVRPTQSRIEERPPQRRRSRSTGDASDVRSEASRPFSIISVVLVLKLQLIACIILHCFVFISVLPLIDLARIVVCCPLVNPP</sequence>
<keyword evidence="2" id="KW-0472">Membrane</keyword>
<feature type="compositionally biased region" description="Basic and acidic residues" evidence="1">
    <location>
        <begin position="1"/>
        <end position="20"/>
    </location>
</feature>
<evidence type="ECO:0000256" key="2">
    <source>
        <dbReference type="SAM" id="Phobius"/>
    </source>
</evidence>
<organism evidence="3 4">
    <name type="scientific">Hydnum rufescens UP504</name>
    <dbReference type="NCBI Taxonomy" id="1448309"/>
    <lineage>
        <taxon>Eukaryota</taxon>
        <taxon>Fungi</taxon>
        <taxon>Dikarya</taxon>
        <taxon>Basidiomycota</taxon>
        <taxon>Agaricomycotina</taxon>
        <taxon>Agaricomycetes</taxon>
        <taxon>Cantharellales</taxon>
        <taxon>Hydnaceae</taxon>
        <taxon>Hydnum</taxon>
    </lineage>
</organism>
<proteinExistence type="predicted"/>
<keyword evidence="4" id="KW-1185">Reference proteome</keyword>
<gene>
    <name evidence="3" type="ORF">BS47DRAFT_469484</name>
</gene>
<dbReference type="AlphaFoldDB" id="A0A9P6B5E9"/>
<protein>
    <recommendedName>
        <fullName evidence="5">Transmembrane protein</fullName>
    </recommendedName>
</protein>
<evidence type="ECO:0000256" key="1">
    <source>
        <dbReference type="SAM" id="MobiDB-lite"/>
    </source>
</evidence>
<feature type="transmembrane region" description="Helical" evidence="2">
    <location>
        <begin position="42"/>
        <end position="67"/>
    </location>
</feature>
<dbReference type="Proteomes" id="UP000886523">
    <property type="component" value="Unassembled WGS sequence"/>
</dbReference>
<dbReference type="EMBL" id="MU128930">
    <property type="protein sequence ID" value="KAF9517647.1"/>
    <property type="molecule type" value="Genomic_DNA"/>
</dbReference>
<evidence type="ECO:0008006" key="5">
    <source>
        <dbReference type="Google" id="ProtNLM"/>
    </source>
</evidence>
<evidence type="ECO:0000313" key="4">
    <source>
        <dbReference type="Proteomes" id="UP000886523"/>
    </source>
</evidence>
<evidence type="ECO:0000313" key="3">
    <source>
        <dbReference type="EMBL" id="KAF9517647.1"/>
    </source>
</evidence>
<keyword evidence="2" id="KW-1133">Transmembrane helix</keyword>
<reference evidence="3" key="1">
    <citation type="journal article" date="2020" name="Nat. Commun.">
        <title>Large-scale genome sequencing of mycorrhizal fungi provides insights into the early evolution of symbiotic traits.</title>
        <authorList>
            <person name="Miyauchi S."/>
            <person name="Kiss E."/>
            <person name="Kuo A."/>
            <person name="Drula E."/>
            <person name="Kohler A."/>
            <person name="Sanchez-Garcia M."/>
            <person name="Morin E."/>
            <person name="Andreopoulos B."/>
            <person name="Barry K.W."/>
            <person name="Bonito G."/>
            <person name="Buee M."/>
            <person name="Carver A."/>
            <person name="Chen C."/>
            <person name="Cichocki N."/>
            <person name="Clum A."/>
            <person name="Culley D."/>
            <person name="Crous P.W."/>
            <person name="Fauchery L."/>
            <person name="Girlanda M."/>
            <person name="Hayes R.D."/>
            <person name="Keri Z."/>
            <person name="LaButti K."/>
            <person name="Lipzen A."/>
            <person name="Lombard V."/>
            <person name="Magnuson J."/>
            <person name="Maillard F."/>
            <person name="Murat C."/>
            <person name="Nolan M."/>
            <person name="Ohm R.A."/>
            <person name="Pangilinan J."/>
            <person name="Pereira M.F."/>
            <person name="Perotto S."/>
            <person name="Peter M."/>
            <person name="Pfister S."/>
            <person name="Riley R."/>
            <person name="Sitrit Y."/>
            <person name="Stielow J.B."/>
            <person name="Szollosi G."/>
            <person name="Zifcakova L."/>
            <person name="Stursova M."/>
            <person name="Spatafora J.W."/>
            <person name="Tedersoo L."/>
            <person name="Vaario L.M."/>
            <person name="Yamada A."/>
            <person name="Yan M."/>
            <person name="Wang P."/>
            <person name="Xu J."/>
            <person name="Bruns T."/>
            <person name="Baldrian P."/>
            <person name="Vilgalys R."/>
            <person name="Dunand C."/>
            <person name="Henrissat B."/>
            <person name="Grigoriev I.V."/>
            <person name="Hibbett D."/>
            <person name="Nagy L.G."/>
            <person name="Martin F.M."/>
        </authorList>
    </citation>
    <scope>NUCLEOTIDE SEQUENCE</scope>
    <source>
        <strain evidence="3">UP504</strain>
    </source>
</reference>
<feature type="region of interest" description="Disordered" evidence="1">
    <location>
        <begin position="1"/>
        <end position="37"/>
    </location>
</feature>